<keyword evidence="3" id="KW-1185">Reference proteome</keyword>
<dbReference type="RefSeq" id="WP_021238657.1">
    <property type="nucleotide sequence ID" value="NZ_ATHO01000104.1"/>
</dbReference>
<name>T0H1F1_9SPHN</name>
<evidence type="ECO:0000313" key="2">
    <source>
        <dbReference type="EMBL" id="EQB05933.1"/>
    </source>
</evidence>
<accession>T0H1F1</accession>
<dbReference type="AlphaFoldDB" id="T0H1F1"/>
<evidence type="ECO:0000313" key="3">
    <source>
        <dbReference type="Proteomes" id="UP000015525"/>
    </source>
</evidence>
<dbReference type="Proteomes" id="UP000015525">
    <property type="component" value="Unassembled WGS sequence"/>
</dbReference>
<proteinExistence type="predicted"/>
<dbReference type="PATRIC" id="fig|1329909.3.peg.2336"/>
<reference evidence="2 3" key="1">
    <citation type="journal article" date="2013" name="Genome Announc.">
        <title>Draft Genome Sequence of Sphingobium quisquiliarum Strain P25T, a Novel Hexachlorocyclohexane (HCH)-Degrading Bacterium Isolated from an HCH Dumpsite.</title>
        <authorList>
            <person name="Kumar Singh A."/>
            <person name="Sangwan N."/>
            <person name="Sharma A."/>
            <person name="Gupta V."/>
            <person name="Khurana J.P."/>
            <person name="Lal R."/>
        </authorList>
    </citation>
    <scope>NUCLEOTIDE SEQUENCE [LARGE SCALE GENOMIC DNA]</scope>
    <source>
        <strain evidence="2 3">P25</strain>
    </source>
</reference>
<dbReference type="PROSITE" id="PS51257">
    <property type="entry name" value="PROKAR_LIPOPROTEIN"/>
    <property type="match status" value="1"/>
</dbReference>
<evidence type="ECO:0000256" key="1">
    <source>
        <dbReference type="SAM" id="MobiDB-lite"/>
    </source>
</evidence>
<organism evidence="2 3">
    <name type="scientific">Sphingobium quisquiliarum P25</name>
    <dbReference type="NCBI Taxonomy" id="1329909"/>
    <lineage>
        <taxon>Bacteria</taxon>
        <taxon>Pseudomonadati</taxon>
        <taxon>Pseudomonadota</taxon>
        <taxon>Alphaproteobacteria</taxon>
        <taxon>Sphingomonadales</taxon>
        <taxon>Sphingomonadaceae</taxon>
        <taxon>Sphingobium</taxon>
    </lineage>
</organism>
<gene>
    <name evidence="2" type="ORF">L288_12060</name>
</gene>
<sequence>MRMIGLGPALLLLLSLGGCGSSDDGDASGLAPGEARALNNAAAELDARNHPPQDDAGINPAAMSAARARREQTGP</sequence>
<feature type="region of interest" description="Disordered" evidence="1">
    <location>
        <begin position="47"/>
        <end position="75"/>
    </location>
</feature>
<comment type="caution">
    <text evidence="2">The sequence shown here is derived from an EMBL/GenBank/DDBJ whole genome shotgun (WGS) entry which is preliminary data.</text>
</comment>
<protein>
    <submittedName>
        <fullName evidence="2">Uncharacterized protein</fullName>
    </submittedName>
</protein>
<dbReference type="EMBL" id="ATHO01000104">
    <property type="protein sequence ID" value="EQB05933.1"/>
    <property type="molecule type" value="Genomic_DNA"/>
</dbReference>